<dbReference type="EMBL" id="BQNB010021030">
    <property type="protein sequence ID" value="GJU02136.1"/>
    <property type="molecule type" value="Genomic_DNA"/>
</dbReference>
<dbReference type="InterPro" id="IPR005314">
    <property type="entry name" value="Peptidase_C50"/>
</dbReference>
<evidence type="ECO:0000259" key="1">
    <source>
        <dbReference type="Pfam" id="PF25110"/>
    </source>
</evidence>
<comment type="caution">
    <text evidence="2">The sequence shown here is derived from an EMBL/GenBank/DDBJ whole genome shotgun (WGS) entry which is preliminary data.</text>
</comment>
<evidence type="ECO:0000313" key="3">
    <source>
        <dbReference type="Proteomes" id="UP001151760"/>
    </source>
</evidence>
<dbReference type="PANTHER" id="PTHR12792">
    <property type="entry name" value="EXTRA SPINDLE POLES 1-RELATED"/>
    <property type="match status" value="1"/>
</dbReference>
<evidence type="ECO:0000313" key="2">
    <source>
        <dbReference type="EMBL" id="GJU02136.1"/>
    </source>
</evidence>
<sequence length="1317" mass="149602">MAKITIYEFIAGSKTSEDASVIHEQVKGHLKKFVGPLGVPLNLSDNAKIGAVHIVKKLLSTIKNRLQQTPEMDIYRTHILCQKYLKRLCPPEDPSSNDYLQSRCDLMYVYEYLEKFEEAQREGLEVLNEIHILFAGSRSRIPEGQVLPTYHSEMKLHTAKIVIEVSMVLLYAKSSYIKEDDMLDDLDELDNKDIYNYILSLAQEMEPWIDLFSSDASHHELRNSLATFFMVRTLPLVEKRLESTVLLIPEFCTKTLSNFAMASMDDAMCNFGRDICHSVFSNSNDNLSGASDIAISVLDCSDAGCRVEHGEHHVDVDEFLELAVYCTVNHGPATTEQCDDLASFFHTTSNMFLNMVSPPKVDTTPVHLLLKHLAIALVINDLDLYKRCADPGSSPHTNLQVSNALEAHLDEWTQFIFHKYLDGSQRNELIDNKNIKVAAKVGVAYFTLLLTTKEDMKRSDDALMKLKKENRIKPKLLEYLTQFLEEVSRAFEDNGRINEAIESSKVRCIVQWERVSDFCKMLNSTQYGVSNGFSEYAIVELVTKASEDSASLLNLFSKHRRAELDIMLIELVKTWLDAKNIFDIPIPVALFHRWVDIQYGQTQDNNRNVSTIYSLVQSLKTLNQSGGIILEQELHEYQKNKDRNPDLCKEMEMLIEDTISKTSRRIYGLSRSDSLIKCGARIASCGPLSCQTDSIIYLDQAISILEFTEDIGNALEAWDHHSASHDEIKLCDNDDINLFFHVADLLALEGNRELNSKLYKMMIKRMKLAVNHDMSDFLEMAWKSGSLNHALCASPVDELIIKEMEDTNVQFWINCGKTQEQKAGIKQCLSVFPTLSSVNLHDDAHAKEAQKIINEAKEAVSTLHNEGSDSFGAARLHYDLAERFIAKGLFIEALSHTTKSYLLRDKHLSECFDIKWHEGQEMIVGQEDTKITKYDCTRFIMNSSSVSPFAHSSSQTYPTPWSTVRCYLESSLQIGTVQEMNGNGVEAENFFLRGQKIATLLHLPMFIACFSRALGKIYQKKGLWALAFQNLKYAWEHNCSSISCQECTLISEVTVNLQLGDFYLSRSQSEVKEKDDLKNAKELYLEARRALNNNAWDTIKCLPKPEMDTNDMKKAQNLPKPEISKTPKFCHAFGIPSARGSEEECWHCGPSISEKSLFLTIHMKWECLRRCHMVRLLTRLGKCCKLQGEIKEEYNYLLESVCVVVCRSTFWKQSVSTTFVEALLSKGVMGDAYAVEHASVLYKMCCFSIIHKDSSNIMGKVANINAGYGFRFSFDYTCVRKMETVNLLWLPTDLVDTHVSGGVAFSILRDANQRQVF</sequence>
<keyword evidence="3" id="KW-1185">Reference proteome</keyword>
<accession>A0ABQ5IQR2</accession>
<dbReference type="InterPro" id="IPR056933">
    <property type="entry name" value="TPR_ESP1"/>
</dbReference>
<feature type="domain" description="Separase-like TPR repeats region" evidence="1">
    <location>
        <begin position="51"/>
        <end position="279"/>
    </location>
</feature>
<gene>
    <name evidence="2" type="ORF">Tco_1112474</name>
</gene>
<dbReference type="Proteomes" id="UP001151760">
    <property type="component" value="Unassembled WGS sequence"/>
</dbReference>
<organism evidence="2 3">
    <name type="scientific">Tanacetum coccineum</name>
    <dbReference type="NCBI Taxonomy" id="301880"/>
    <lineage>
        <taxon>Eukaryota</taxon>
        <taxon>Viridiplantae</taxon>
        <taxon>Streptophyta</taxon>
        <taxon>Embryophyta</taxon>
        <taxon>Tracheophyta</taxon>
        <taxon>Spermatophyta</taxon>
        <taxon>Magnoliopsida</taxon>
        <taxon>eudicotyledons</taxon>
        <taxon>Gunneridae</taxon>
        <taxon>Pentapetalae</taxon>
        <taxon>asterids</taxon>
        <taxon>campanulids</taxon>
        <taxon>Asterales</taxon>
        <taxon>Asteraceae</taxon>
        <taxon>Asteroideae</taxon>
        <taxon>Anthemideae</taxon>
        <taxon>Anthemidinae</taxon>
        <taxon>Tanacetum</taxon>
    </lineage>
</organism>
<protein>
    <submittedName>
        <fullName evidence="2">Separase isoform X1</fullName>
    </submittedName>
</protein>
<reference evidence="2" key="2">
    <citation type="submission" date="2022-01" db="EMBL/GenBank/DDBJ databases">
        <authorList>
            <person name="Yamashiro T."/>
            <person name="Shiraishi A."/>
            <person name="Satake H."/>
            <person name="Nakayama K."/>
        </authorList>
    </citation>
    <scope>NUCLEOTIDE SEQUENCE</scope>
</reference>
<dbReference type="Pfam" id="PF25110">
    <property type="entry name" value="TPR_ESP1"/>
    <property type="match status" value="1"/>
</dbReference>
<dbReference type="PANTHER" id="PTHR12792:SF0">
    <property type="entry name" value="SEPARIN"/>
    <property type="match status" value="1"/>
</dbReference>
<proteinExistence type="predicted"/>
<name>A0ABQ5IQR2_9ASTR</name>
<reference evidence="2" key="1">
    <citation type="journal article" date="2022" name="Int. J. Mol. Sci.">
        <title>Draft Genome of Tanacetum Coccineum: Genomic Comparison of Closely Related Tanacetum-Family Plants.</title>
        <authorList>
            <person name="Yamashiro T."/>
            <person name="Shiraishi A."/>
            <person name="Nakayama K."/>
            <person name="Satake H."/>
        </authorList>
    </citation>
    <scope>NUCLEOTIDE SEQUENCE</scope>
</reference>